<gene>
    <name evidence="1" type="ORF">CS063_00435</name>
</gene>
<keyword evidence="2" id="KW-1185">Reference proteome</keyword>
<evidence type="ECO:0000313" key="1">
    <source>
        <dbReference type="EMBL" id="PHV71977.1"/>
    </source>
</evidence>
<comment type="caution">
    <text evidence="1">The sequence shown here is derived from an EMBL/GenBank/DDBJ whole genome shotgun (WGS) entry which is preliminary data.</text>
</comment>
<dbReference type="Proteomes" id="UP000224460">
    <property type="component" value="Unassembled WGS sequence"/>
</dbReference>
<evidence type="ECO:0000313" key="2">
    <source>
        <dbReference type="Proteomes" id="UP000224460"/>
    </source>
</evidence>
<sequence length="275" mass="30615">MTKQINSLKKVLFLIPIVIVSIISMIPFYFIISMATHSTSEIYRGDIFVWGSRLLENLETIISGGFLKYYWNSFYTAALSGMLCVMISAMAAYALTVYRFRARNFLSTFIIASMMIPAQISLIGYTIEMKNLNLINTHAPLILTWGASAYGVFFLMQYLKNSFPMELLESARIDGSGEFRTFISIVLPMTKPAIGTLFMLVFLWSWNNFLMPSTVLTKSTKFTIPLGIQTLATAYTQDWGARGAALAISVLPILIIFALGSKYFIKGLAAGAVKG</sequence>
<protein>
    <submittedName>
        <fullName evidence="1">ABC transporter permease</fullName>
    </submittedName>
</protein>
<name>A0AC61DHJ6_9FIRM</name>
<accession>A0AC61DHJ6</accession>
<organism evidence="1 2">
    <name type="scientific">Sporanaerobium hydrogeniformans</name>
    <dbReference type="NCBI Taxonomy" id="3072179"/>
    <lineage>
        <taxon>Bacteria</taxon>
        <taxon>Bacillati</taxon>
        <taxon>Bacillota</taxon>
        <taxon>Clostridia</taxon>
        <taxon>Lachnospirales</taxon>
        <taxon>Lachnospiraceae</taxon>
        <taxon>Sporanaerobium</taxon>
    </lineage>
</organism>
<proteinExistence type="predicted"/>
<reference evidence="1" key="1">
    <citation type="submission" date="2017-10" db="EMBL/GenBank/DDBJ databases">
        <title>Genome sequence of cellulolytic Lachnospiraceae bacterium XHS1971 isolated from hotspring sediment.</title>
        <authorList>
            <person name="Vasudevan G."/>
            <person name="Joshi A.J."/>
            <person name="Hivarkar S."/>
            <person name="Lanjekar V.B."/>
            <person name="Dhakephalkar P.K."/>
            <person name="Dagar S."/>
        </authorList>
    </citation>
    <scope>NUCLEOTIDE SEQUENCE</scope>
    <source>
        <strain evidence="1">XHS1971</strain>
    </source>
</reference>
<dbReference type="EMBL" id="PEDL01000001">
    <property type="protein sequence ID" value="PHV71977.1"/>
    <property type="molecule type" value="Genomic_DNA"/>
</dbReference>